<reference evidence="2 3" key="1">
    <citation type="submission" date="2023-05" db="EMBL/GenBank/DDBJ databases">
        <title>Microbacterium dauci sp.nov., Isolated from Carrot Rhizosphere Soil.</title>
        <authorList>
            <person name="Xiao Z."/>
            <person name="Zheng J."/>
        </authorList>
    </citation>
    <scope>NUCLEOTIDE SEQUENCE [LARGE SCALE GENOMIC DNA]</scope>
    <source>
        <strain evidence="2 3">LX3-4</strain>
    </source>
</reference>
<evidence type="ECO:0000313" key="2">
    <source>
        <dbReference type="EMBL" id="MDJ1113058.1"/>
    </source>
</evidence>
<keyword evidence="1" id="KW-1133">Transmembrane helix</keyword>
<keyword evidence="1" id="KW-0472">Membrane</keyword>
<feature type="transmembrane region" description="Helical" evidence="1">
    <location>
        <begin position="40"/>
        <end position="59"/>
    </location>
</feature>
<gene>
    <name evidence="2" type="ORF">QNI14_01175</name>
</gene>
<feature type="transmembrane region" description="Helical" evidence="1">
    <location>
        <begin position="116"/>
        <end position="135"/>
    </location>
</feature>
<keyword evidence="3" id="KW-1185">Reference proteome</keyword>
<protein>
    <recommendedName>
        <fullName evidence="4">Integral membrane protein</fullName>
    </recommendedName>
</protein>
<feature type="transmembrane region" description="Helical" evidence="1">
    <location>
        <begin position="66"/>
        <end position="86"/>
    </location>
</feature>
<organism evidence="2 3">
    <name type="scientific">Microbacterium dauci</name>
    <dbReference type="NCBI Taxonomy" id="3048008"/>
    <lineage>
        <taxon>Bacteria</taxon>
        <taxon>Bacillati</taxon>
        <taxon>Actinomycetota</taxon>
        <taxon>Actinomycetes</taxon>
        <taxon>Micrococcales</taxon>
        <taxon>Microbacteriaceae</taxon>
        <taxon>Microbacterium</taxon>
    </lineage>
</organism>
<evidence type="ECO:0000256" key="1">
    <source>
        <dbReference type="SAM" id="Phobius"/>
    </source>
</evidence>
<feature type="transmembrane region" description="Helical" evidence="1">
    <location>
        <begin position="12"/>
        <end position="34"/>
    </location>
</feature>
<name>A0ABT6ZA75_9MICO</name>
<sequence>MDPRPADTRSVRVVRAGAASMVATLVAAVAHTFSGGEAPPAWLMLAVATLAWPIALVLVGRRPSLLRTAAAVAAAQALLHTAFAMVGTRAPDGFTAHVHHGAPLVLGPGGAIDVDTAMVIGHVAAAAVTTVLLCHGERMLRAIGRGIRSALPVTTHAVLAPVALPRLANVTAEPTPLPALRSGLSRRGPPR</sequence>
<dbReference type="Proteomes" id="UP001321481">
    <property type="component" value="Unassembled WGS sequence"/>
</dbReference>
<evidence type="ECO:0000313" key="3">
    <source>
        <dbReference type="Proteomes" id="UP001321481"/>
    </source>
</evidence>
<keyword evidence="1" id="KW-0812">Transmembrane</keyword>
<proteinExistence type="predicted"/>
<comment type="caution">
    <text evidence="2">The sequence shown here is derived from an EMBL/GenBank/DDBJ whole genome shotgun (WGS) entry which is preliminary data.</text>
</comment>
<evidence type="ECO:0008006" key="4">
    <source>
        <dbReference type="Google" id="ProtNLM"/>
    </source>
</evidence>
<accession>A0ABT6ZA75</accession>
<dbReference type="RefSeq" id="WP_283714355.1">
    <property type="nucleotide sequence ID" value="NZ_JASJND010000001.1"/>
</dbReference>
<dbReference type="EMBL" id="JASJND010000001">
    <property type="protein sequence ID" value="MDJ1113058.1"/>
    <property type="molecule type" value="Genomic_DNA"/>
</dbReference>